<dbReference type="SUPFAM" id="SSF54534">
    <property type="entry name" value="FKBP-like"/>
    <property type="match status" value="1"/>
</dbReference>
<evidence type="ECO:0000256" key="3">
    <source>
        <dbReference type="ARBA" id="ARBA00006577"/>
    </source>
</evidence>
<evidence type="ECO:0000256" key="2">
    <source>
        <dbReference type="ARBA" id="ARBA00004496"/>
    </source>
</evidence>
<dbReference type="EMBL" id="LAJX01000154">
    <property type="protein sequence ID" value="KJV05916.1"/>
    <property type="molecule type" value="Genomic_DNA"/>
</dbReference>
<dbReference type="AlphaFoldDB" id="A0A0F3IGM7"/>
<comment type="caution">
    <text evidence="12">The sequence shown here is derived from an EMBL/GenBank/DDBJ whole genome shotgun (WGS) entry which is preliminary data.</text>
</comment>
<keyword evidence="4" id="KW-0963">Cytoplasm</keyword>
<dbReference type="PANTHER" id="PTHR47861">
    <property type="entry name" value="FKBP-TYPE PEPTIDYL-PROLYL CIS-TRANS ISOMERASE SLYD"/>
    <property type="match status" value="1"/>
</dbReference>
<dbReference type="EC" id="5.2.1.8" evidence="10"/>
<dbReference type="Gene3D" id="3.10.50.40">
    <property type="match status" value="1"/>
</dbReference>
<evidence type="ECO:0000256" key="6">
    <source>
        <dbReference type="ARBA" id="ARBA00023186"/>
    </source>
</evidence>
<dbReference type="PATRIC" id="fig|1632867.3.peg.1503"/>
<dbReference type="InterPro" id="IPR001179">
    <property type="entry name" value="PPIase_FKBP_dom"/>
</dbReference>
<protein>
    <recommendedName>
        <fullName evidence="10">Peptidyl-prolyl cis-trans isomerase</fullName>
        <ecNumber evidence="10">5.2.1.8</ecNumber>
    </recommendedName>
</protein>
<evidence type="ECO:0000256" key="9">
    <source>
        <dbReference type="PROSITE-ProRule" id="PRU00277"/>
    </source>
</evidence>
<evidence type="ECO:0000256" key="4">
    <source>
        <dbReference type="ARBA" id="ARBA00022490"/>
    </source>
</evidence>
<sequence>MRIADKMAVSIHYTLTNDEGEVIDSSDGNEPLVYLHGYGNIISGLEAALTDKAVGDKLNVRIEPEDAYGLFYEDRIQVIPRAMFEGINELAVGMQFHADVSSGPGVVTIVDIDGDDITIDGNHPLAGVPLTFAVEIIDIRPAADEELAHGHIHGSGCHH</sequence>
<comment type="catalytic activity">
    <reaction evidence="1 9 10">
        <text>[protein]-peptidylproline (omega=180) = [protein]-peptidylproline (omega=0)</text>
        <dbReference type="Rhea" id="RHEA:16237"/>
        <dbReference type="Rhea" id="RHEA-COMP:10747"/>
        <dbReference type="Rhea" id="RHEA-COMP:10748"/>
        <dbReference type="ChEBI" id="CHEBI:83833"/>
        <dbReference type="ChEBI" id="CHEBI:83834"/>
        <dbReference type="EC" id="5.2.1.8"/>
    </reaction>
</comment>
<evidence type="ECO:0000256" key="7">
    <source>
        <dbReference type="ARBA" id="ARBA00023235"/>
    </source>
</evidence>
<dbReference type="Proteomes" id="UP000033684">
    <property type="component" value="Unassembled WGS sequence"/>
</dbReference>
<evidence type="ECO:0000259" key="11">
    <source>
        <dbReference type="PROSITE" id="PS50059"/>
    </source>
</evidence>
<comment type="similarity">
    <text evidence="3 10">Belongs to the FKBP-type PPIase family.</text>
</comment>
<proteinExistence type="inferred from homology"/>
<comment type="function">
    <text evidence="8">Also involved in hydrogenase metallocenter assembly, probably by participating in the nickel insertion step. This function in hydrogenase biosynthesis requires chaperone activity and the presence of the metal-binding domain, but not PPIase activity.</text>
</comment>
<gene>
    <name evidence="12" type="ORF">VZ94_14790</name>
</gene>
<dbReference type="InterPro" id="IPR046357">
    <property type="entry name" value="PPIase_dom_sf"/>
</dbReference>
<name>A0A0F3IGM7_9GAMM</name>
<evidence type="ECO:0000256" key="1">
    <source>
        <dbReference type="ARBA" id="ARBA00000971"/>
    </source>
</evidence>
<comment type="subcellular location">
    <subcellularLocation>
        <location evidence="2">Cytoplasm</location>
    </subcellularLocation>
</comment>
<reference evidence="13" key="1">
    <citation type="submission" date="2015-03" db="EMBL/GenBank/DDBJ databases">
        <title>Draft genome sequence of a novel methanotroph (Sn10-6) isolated from flooded ricefield rhizosphere in India.</title>
        <authorList>
            <person name="Pandit P.S."/>
            <person name="Pore S.D."/>
            <person name="Arora P."/>
            <person name="Kapse N.G."/>
            <person name="Dhakephalkar P.K."/>
            <person name="Rahalkar M.C."/>
        </authorList>
    </citation>
    <scope>NUCLEOTIDE SEQUENCE [LARGE SCALE GENOMIC DNA]</scope>
    <source>
        <strain evidence="13">Sn10-6</strain>
    </source>
</reference>
<keyword evidence="13" id="KW-1185">Reference proteome</keyword>
<keyword evidence="6" id="KW-0143">Chaperone</keyword>
<keyword evidence="7 9" id="KW-0413">Isomerase</keyword>
<organism evidence="12 13">
    <name type="scientific">Methylocucumis oryzae</name>
    <dbReference type="NCBI Taxonomy" id="1632867"/>
    <lineage>
        <taxon>Bacteria</taxon>
        <taxon>Pseudomonadati</taxon>
        <taxon>Pseudomonadota</taxon>
        <taxon>Gammaproteobacteria</taxon>
        <taxon>Methylococcales</taxon>
        <taxon>Methylococcaceae</taxon>
        <taxon>Methylocucumis</taxon>
    </lineage>
</organism>
<keyword evidence="5 9" id="KW-0697">Rotamase</keyword>
<reference evidence="12 13" key="2">
    <citation type="journal article" date="2016" name="Microb. Ecol.">
        <title>Genome Characteristics of a Novel Type I Methanotroph (Sn10-6) Isolated from a Flooded Indian Rice Field.</title>
        <authorList>
            <person name="Rahalkar M.C."/>
            <person name="Pandit P.S."/>
            <person name="Dhakephalkar P.K."/>
            <person name="Pore S."/>
            <person name="Arora P."/>
            <person name="Kapse N."/>
        </authorList>
    </citation>
    <scope>NUCLEOTIDE SEQUENCE [LARGE SCALE GENOMIC DNA]</scope>
    <source>
        <strain evidence="12 13">Sn10-6</strain>
    </source>
</reference>
<evidence type="ECO:0000313" key="12">
    <source>
        <dbReference type="EMBL" id="KJV05916.1"/>
    </source>
</evidence>
<dbReference type="Pfam" id="PF00254">
    <property type="entry name" value="FKBP_C"/>
    <property type="match status" value="1"/>
</dbReference>
<dbReference type="PANTHER" id="PTHR47861:SF3">
    <property type="entry name" value="FKBP-TYPE PEPTIDYL-PROLYL CIS-TRANS ISOMERASE SLYD"/>
    <property type="match status" value="1"/>
</dbReference>
<dbReference type="GO" id="GO:0042026">
    <property type="term" value="P:protein refolding"/>
    <property type="evidence" value="ECO:0007669"/>
    <property type="project" value="UniProtKB-ARBA"/>
</dbReference>
<dbReference type="PROSITE" id="PS50059">
    <property type="entry name" value="FKBP_PPIASE"/>
    <property type="match status" value="1"/>
</dbReference>
<dbReference type="GO" id="GO:0003755">
    <property type="term" value="F:peptidyl-prolyl cis-trans isomerase activity"/>
    <property type="evidence" value="ECO:0007669"/>
    <property type="project" value="UniProtKB-UniRule"/>
</dbReference>
<evidence type="ECO:0000256" key="8">
    <source>
        <dbReference type="ARBA" id="ARBA00037071"/>
    </source>
</evidence>
<dbReference type="RefSeq" id="WP_045779816.1">
    <property type="nucleotide sequence ID" value="NZ_LAJX01000154.1"/>
</dbReference>
<evidence type="ECO:0000313" key="13">
    <source>
        <dbReference type="Proteomes" id="UP000033684"/>
    </source>
</evidence>
<feature type="domain" description="PPIase FKBP-type" evidence="11">
    <location>
        <begin position="6"/>
        <end position="80"/>
    </location>
</feature>
<dbReference type="GO" id="GO:0005737">
    <property type="term" value="C:cytoplasm"/>
    <property type="evidence" value="ECO:0007669"/>
    <property type="project" value="UniProtKB-SubCell"/>
</dbReference>
<evidence type="ECO:0000256" key="10">
    <source>
        <dbReference type="RuleBase" id="RU003915"/>
    </source>
</evidence>
<accession>A0A0F3IGM7</accession>
<evidence type="ECO:0000256" key="5">
    <source>
        <dbReference type="ARBA" id="ARBA00023110"/>
    </source>
</evidence>
<dbReference type="OrthoDB" id="9808891at2"/>